<keyword evidence="7" id="KW-0472">Membrane</keyword>
<feature type="transmembrane region" description="Helical" evidence="7">
    <location>
        <begin position="37"/>
        <end position="56"/>
    </location>
</feature>
<dbReference type="PROSITE" id="PS51379">
    <property type="entry name" value="4FE4S_FER_2"/>
    <property type="match status" value="1"/>
</dbReference>
<dbReference type="Gene3D" id="2.60.40.10">
    <property type="entry name" value="Immunoglobulins"/>
    <property type="match status" value="1"/>
</dbReference>
<dbReference type="RefSeq" id="WP_126798905.1">
    <property type="nucleotide sequence ID" value="NZ_PIPO01000003.1"/>
</dbReference>
<dbReference type="EMBL" id="PIPO01000003">
    <property type="protein sequence ID" value="RUO33184.1"/>
    <property type="molecule type" value="Genomic_DNA"/>
</dbReference>
<protein>
    <submittedName>
        <fullName evidence="9">Cytochrome c oxidase accessory protein CcoG</fullName>
    </submittedName>
</protein>
<keyword evidence="4" id="KW-0249">Electron transport</keyword>
<feature type="transmembrane region" description="Helical" evidence="7">
    <location>
        <begin position="155"/>
        <end position="173"/>
    </location>
</feature>
<evidence type="ECO:0000313" key="9">
    <source>
        <dbReference type="EMBL" id="RUO33184.1"/>
    </source>
</evidence>
<keyword evidence="2" id="KW-0004">4Fe-4S</keyword>
<dbReference type="PROSITE" id="PS00198">
    <property type="entry name" value="4FE4S_FER_1"/>
    <property type="match status" value="1"/>
</dbReference>
<evidence type="ECO:0000256" key="2">
    <source>
        <dbReference type="ARBA" id="ARBA00022485"/>
    </source>
</evidence>
<comment type="caution">
    <text evidence="9">The sequence shown here is derived from an EMBL/GenBank/DDBJ whole genome shotgun (WGS) entry which is preliminary data.</text>
</comment>
<evidence type="ECO:0000259" key="8">
    <source>
        <dbReference type="PROSITE" id="PS51379"/>
    </source>
</evidence>
<reference evidence="9 10" key="1">
    <citation type="journal article" date="2011" name="Front. Microbiol.">
        <title>Genomic signatures of strain selection and enhancement in Bacillus atrophaeus var. globigii, a historical biowarfare simulant.</title>
        <authorList>
            <person name="Gibbons H.S."/>
            <person name="Broomall S.M."/>
            <person name="McNew L.A."/>
            <person name="Daligault H."/>
            <person name="Chapman C."/>
            <person name="Bruce D."/>
            <person name="Karavis M."/>
            <person name="Krepps M."/>
            <person name="McGregor P.A."/>
            <person name="Hong C."/>
            <person name="Park K.H."/>
            <person name="Akmal A."/>
            <person name="Feldman A."/>
            <person name="Lin J.S."/>
            <person name="Chang W.E."/>
            <person name="Higgs B.W."/>
            <person name="Demirev P."/>
            <person name="Lindquist J."/>
            <person name="Liem A."/>
            <person name="Fochler E."/>
            <person name="Read T.D."/>
            <person name="Tapia R."/>
            <person name="Johnson S."/>
            <person name="Bishop-Lilly K.A."/>
            <person name="Detter C."/>
            <person name="Han C."/>
            <person name="Sozhamannan S."/>
            <person name="Rosenzweig C.N."/>
            <person name="Skowronski E.W."/>
        </authorList>
    </citation>
    <scope>NUCLEOTIDE SEQUENCE [LARGE SCALE GENOMIC DNA]</scope>
    <source>
        <strain evidence="9 10">Y4G10-17</strain>
    </source>
</reference>
<dbReference type="InterPro" id="IPR032879">
    <property type="entry name" value="FixG_C"/>
</dbReference>
<sequence>MSSKLIADKDVIFQAPVDDGKIYIREETGKYQRIRRYLNVILVLLFILLPFIQYHGQQAILFDVGEQTLTLFSIKLFPQDLIIFGLLFMLSAFALFFVSVRYGRVWCGFTCPQTVWSLLFNWVERRIEGTHNQSRALDKAPWRPEKIIKKSAKHALWLAISLITALTFMSYFVPLRQLYSDFFTLSSSALVMGWVMTLAVCTYLNAGWMREKMCQHMCPYSRFQSAMFDASTKVVTYDATRGENRGPRKRGQAVANLGDCVDCKLCVQVCPAGIDIRDGLQYECINCGLCVDACNKVMDKFGYAKELIGFRGEKAASSRGIGQWLYGVASVVMLAGIVLWATTWQSFEVGVIRDRQSLYRINNDGMVENTYTLTLLNKSSYTKTFDLTVAGLEGATLSEAGTFTVEPGEKRNFVLTLTVDDEPEAKVSNFDFIFEVKQSKEVVTHESMFYSG</sequence>
<evidence type="ECO:0000256" key="4">
    <source>
        <dbReference type="ARBA" id="ARBA00022982"/>
    </source>
</evidence>
<evidence type="ECO:0000256" key="1">
    <source>
        <dbReference type="ARBA" id="ARBA00022448"/>
    </source>
</evidence>
<feature type="transmembrane region" description="Helical" evidence="7">
    <location>
        <begin position="185"/>
        <end position="206"/>
    </location>
</feature>
<evidence type="ECO:0000256" key="6">
    <source>
        <dbReference type="ARBA" id="ARBA00023014"/>
    </source>
</evidence>
<keyword evidence="1" id="KW-0813">Transport</keyword>
<dbReference type="Gene3D" id="3.30.70.20">
    <property type="match status" value="1"/>
</dbReference>
<evidence type="ECO:0000256" key="3">
    <source>
        <dbReference type="ARBA" id="ARBA00022723"/>
    </source>
</evidence>
<dbReference type="InterPro" id="IPR013783">
    <property type="entry name" value="Ig-like_fold"/>
</dbReference>
<dbReference type="PANTHER" id="PTHR30176">
    <property type="entry name" value="FERREDOXIN-TYPE PROTEIN NAPH"/>
    <property type="match status" value="1"/>
</dbReference>
<dbReference type="NCBIfam" id="TIGR02745">
    <property type="entry name" value="ccoG_rdxA_fixG"/>
    <property type="match status" value="1"/>
</dbReference>
<dbReference type="InterPro" id="IPR017896">
    <property type="entry name" value="4Fe4S_Fe-S-bd"/>
</dbReference>
<dbReference type="InterPro" id="IPR014116">
    <property type="entry name" value="Cyt_c_oxidase_cbb3_FixG"/>
</dbReference>
<dbReference type="InterPro" id="IPR017900">
    <property type="entry name" value="4Fe4S_Fe_S_CS"/>
</dbReference>
<dbReference type="Pfam" id="PF11614">
    <property type="entry name" value="FixG_C"/>
    <property type="match status" value="1"/>
</dbReference>
<dbReference type="AlphaFoldDB" id="A0A432WHD3"/>
<dbReference type="InterPro" id="IPR051684">
    <property type="entry name" value="Electron_Trans/Redox"/>
</dbReference>
<dbReference type="PANTHER" id="PTHR30176:SF3">
    <property type="entry name" value="FERREDOXIN-TYPE PROTEIN NAPH"/>
    <property type="match status" value="1"/>
</dbReference>
<accession>A0A432WHD3</accession>
<dbReference type="SUPFAM" id="SSF54862">
    <property type="entry name" value="4Fe-4S ferredoxins"/>
    <property type="match status" value="1"/>
</dbReference>
<dbReference type="Pfam" id="PF13746">
    <property type="entry name" value="Fer4_18"/>
    <property type="match status" value="1"/>
</dbReference>
<dbReference type="GO" id="GO:0051539">
    <property type="term" value="F:4 iron, 4 sulfur cluster binding"/>
    <property type="evidence" value="ECO:0007669"/>
    <property type="project" value="UniProtKB-KW"/>
</dbReference>
<organism evidence="9 10">
    <name type="scientific">Aliidiomarina soli</name>
    <dbReference type="NCBI Taxonomy" id="1928574"/>
    <lineage>
        <taxon>Bacteria</taxon>
        <taxon>Pseudomonadati</taxon>
        <taxon>Pseudomonadota</taxon>
        <taxon>Gammaproteobacteria</taxon>
        <taxon>Alteromonadales</taxon>
        <taxon>Idiomarinaceae</taxon>
        <taxon>Aliidiomarina</taxon>
    </lineage>
</organism>
<dbReference type="GO" id="GO:0046872">
    <property type="term" value="F:metal ion binding"/>
    <property type="evidence" value="ECO:0007669"/>
    <property type="project" value="UniProtKB-KW"/>
</dbReference>
<dbReference type="Pfam" id="PF12801">
    <property type="entry name" value="Fer4_5"/>
    <property type="match status" value="1"/>
</dbReference>
<keyword evidence="6" id="KW-0411">Iron-sulfur</keyword>
<feature type="transmembrane region" description="Helical" evidence="7">
    <location>
        <begin position="324"/>
        <end position="347"/>
    </location>
</feature>
<evidence type="ECO:0000313" key="10">
    <source>
        <dbReference type="Proteomes" id="UP000287823"/>
    </source>
</evidence>
<feature type="domain" description="4Fe-4S ferredoxin-type" evidence="8">
    <location>
        <begin position="251"/>
        <end position="279"/>
    </location>
</feature>
<keyword evidence="7" id="KW-0812">Transmembrane</keyword>
<gene>
    <name evidence="9" type="primary">ccoG</name>
    <name evidence="9" type="ORF">CWE14_08140</name>
</gene>
<evidence type="ECO:0000256" key="5">
    <source>
        <dbReference type="ARBA" id="ARBA00023004"/>
    </source>
</evidence>
<keyword evidence="7" id="KW-1133">Transmembrane helix</keyword>
<dbReference type="GO" id="GO:0005886">
    <property type="term" value="C:plasma membrane"/>
    <property type="evidence" value="ECO:0007669"/>
    <property type="project" value="TreeGrafter"/>
</dbReference>
<keyword evidence="10" id="KW-1185">Reference proteome</keyword>
<evidence type="ECO:0000256" key="7">
    <source>
        <dbReference type="SAM" id="Phobius"/>
    </source>
</evidence>
<keyword evidence="3" id="KW-0479">Metal-binding</keyword>
<keyword evidence="5" id="KW-0408">Iron</keyword>
<feature type="transmembrane region" description="Helical" evidence="7">
    <location>
        <begin position="76"/>
        <end position="98"/>
    </location>
</feature>
<proteinExistence type="predicted"/>
<name>A0A432WHD3_9GAMM</name>
<dbReference type="Proteomes" id="UP000287823">
    <property type="component" value="Unassembled WGS sequence"/>
</dbReference>